<accession>A0AAE3FN99</accession>
<dbReference type="PROSITE" id="PS51186">
    <property type="entry name" value="GNAT"/>
    <property type="match status" value="1"/>
</dbReference>
<dbReference type="InterPro" id="IPR000182">
    <property type="entry name" value="GNAT_dom"/>
</dbReference>
<evidence type="ECO:0000313" key="4">
    <source>
        <dbReference type="Proteomes" id="UP001202674"/>
    </source>
</evidence>
<evidence type="ECO:0000259" key="2">
    <source>
        <dbReference type="PROSITE" id="PS51186"/>
    </source>
</evidence>
<evidence type="ECO:0000256" key="1">
    <source>
        <dbReference type="ARBA" id="ARBA00022679"/>
    </source>
</evidence>
<dbReference type="GO" id="GO:0008080">
    <property type="term" value="F:N-acetyltransferase activity"/>
    <property type="evidence" value="ECO:0007669"/>
    <property type="project" value="InterPro"/>
</dbReference>
<keyword evidence="4" id="KW-1185">Reference proteome</keyword>
<reference evidence="3 4" key="1">
    <citation type="journal article" date="2022" name="Syst. Appl. Microbiol.">
        <title>Natronocalculus amylovorans gen. nov., sp. nov., and Natranaeroarchaeum aerophilus sp. nov., dominant culturable amylolytic natronoarchaea from hypersaline soda lakes in southwestern Siberia.</title>
        <authorList>
            <person name="Sorokin D.Y."/>
            <person name="Elcheninov A.G."/>
            <person name="Khizhniak T.V."/>
            <person name="Koenen M."/>
            <person name="Bale N.J."/>
            <person name="Damste J.S.S."/>
            <person name="Kublanov I.V."/>
        </authorList>
    </citation>
    <scope>NUCLEOTIDE SEQUENCE [LARGE SCALE GENOMIC DNA]</scope>
    <source>
        <strain evidence="3 4">AArc-St1-1</strain>
    </source>
</reference>
<dbReference type="AlphaFoldDB" id="A0AAE3FN99"/>
<dbReference type="Gene3D" id="3.40.630.30">
    <property type="match status" value="1"/>
</dbReference>
<evidence type="ECO:0000313" key="3">
    <source>
        <dbReference type="EMBL" id="MCL9812100.1"/>
    </source>
</evidence>
<dbReference type="CDD" id="cd04301">
    <property type="entry name" value="NAT_SF"/>
    <property type="match status" value="1"/>
</dbReference>
<dbReference type="InterPro" id="IPR050769">
    <property type="entry name" value="NAT_camello-type"/>
</dbReference>
<name>A0AAE3FN99_9EURY</name>
<comment type="caution">
    <text evidence="3">The sequence shown here is derived from an EMBL/GenBank/DDBJ whole genome shotgun (WGS) entry which is preliminary data.</text>
</comment>
<proteinExistence type="predicted"/>
<dbReference type="EMBL" id="JAKRVY010000001">
    <property type="protein sequence ID" value="MCL9812100.1"/>
    <property type="molecule type" value="Genomic_DNA"/>
</dbReference>
<dbReference type="SUPFAM" id="SSF55729">
    <property type="entry name" value="Acyl-CoA N-acyltransferases (Nat)"/>
    <property type="match status" value="1"/>
</dbReference>
<organism evidence="3 4">
    <name type="scientific">Natranaeroarchaeum aerophilus</name>
    <dbReference type="NCBI Taxonomy" id="2917711"/>
    <lineage>
        <taxon>Archaea</taxon>
        <taxon>Methanobacteriati</taxon>
        <taxon>Methanobacteriota</taxon>
        <taxon>Stenosarchaea group</taxon>
        <taxon>Halobacteria</taxon>
        <taxon>Halobacteriales</taxon>
        <taxon>Natronoarchaeaceae</taxon>
        <taxon>Natranaeroarchaeum</taxon>
    </lineage>
</organism>
<protein>
    <submittedName>
        <fullName evidence="3">GNAT family N-acetyltransferase</fullName>
    </submittedName>
</protein>
<dbReference type="RefSeq" id="WP_250593634.1">
    <property type="nucleotide sequence ID" value="NZ_JAKRVY010000001.1"/>
</dbReference>
<dbReference type="Pfam" id="PF00583">
    <property type="entry name" value="Acetyltransf_1"/>
    <property type="match status" value="1"/>
</dbReference>
<feature type="domain" description="N-acetyltransferase" evidence="2">
    <location>
        <begin position="5"/>
        <end position="167"/>
    </location>
</feature>
<gene>
    <name evidence="3" type="ORF">AArcSt11_00345</name>
</gene>
<dbReference type="Proteomes" id="UP001202674">
    <property type="component" value="Unassembled WGS sequence"/>
</dbReference>
<keyword evidence="1" id="KW-0808">Transferase</keyword>
<dbReference type="InterPro" id="IPR016181">
    <property type="entry name" value="Acyl_CoA_acyltransferase"/>
</dbReference>
<dbReference type="PANTHER" id="PTHR13947">
    <property type="entry name" value="GNAT FAMILY N-ACETYLTRANSFERASE"/>
    <property type="match status" value="1"/>
</dbReference>
<sequence length="177" mass="20584">MSGELTVRRYRPGEKARIEAVMEAAHRDADAWIPGLDDHDSIADGYFSDGEFLVGTLDGDIVGTIAYRKPGDLLRELLHDVDDTTAQLERFNVLPEYQREGHGTRLYEELKRRARAHSYEEFVLHTTHRQTAAQHFYRVNGFREVRRVEVTRFARPFELLCYRKPLDDSSPYDPYPI</sequence>
<dbReference type="PANTHER" id="PTHR13947:SF37">
    <property type="entry name" value="LD18367P"/>
    <property type="match status" value="1"/>
</dbReference>